<feature type="compositionally biased region" description="Polar residues" evidence="7">
    <location>
        <begin position="280"/>
        <end position="302"/>
    </location>
</feature>
<comment type="similarity">
    <text evidence="1 6">Belongs to the eukaryotic initiation factor 4E family.</text>
</comment>
<feature type="compositionally biased region" description="Polar residues" evidence="7">
    <location>
        <begin position="314"/>
        <end position="334"/>
    </location>
</feature>
<proteinExistence type="inferred from homology"/>
<dbReference type="InterPro" id="IPR023398">
    <property type="entry name" value="TIF_eIF4e-like"/>
</dbReference>
<dbReference type="Pfam" id="PF01652">
    <property type="entry name" value="IF4E"/>
    <property type="match status" value="1"/>
</dbReference>
<dbReference type="SUPFAM" id="SSF55418">
    <property type="entry name" value="eIF4e-like"/>
    <property type="match status" value="1"/>
</dbReference>
<keyword evidence="5 6" id="KW-0648">Protein biosynthesis</keyword>
<evidence type="ECO:0000313" key="9">
    <source>
        <dbReference type="Proteomes" id="UP000054560"/>
    </source>
</evidence>
<sequence length="601" mass="66093">MGASSPVTSGVEFEDLKKALDETSVSTENVVKNHVKKIYNSADIVNSLLNVEGIDPNAVVHSELSDNDVSENEDAGEPIQRRPMTVEEKEEVEDQMKAASYHRDADDVVLAHAWSFWIDKNVKKGVSEESFMDSLHLLGTFNTSHGFAELMLQYSDELINIHNQSEKCNIRLFKEGILPTREDPVNKTGGQYVVFLPKDRSEVKRLWLDFMISCIGGNLSLRGSINGLVLAMKKRGDTVAVWIDRGCHPSFYTEQKNNITTATSMDEHTRIKYNNHFMHSRQNSNQPTSRQNSNQGSRNVSPFASPRTRRKSCENNLNFSPLPNRGSSPMTFRQASYEPDSRAGGPRNANAFRSSPSLGPNNNGGFRSPQPQRTSRQPSYNSEDPGNTRSPQPRNSSDFRRNTSFDPEGNLRRNDRYASESNMNRIGAYRPPGSSNDRGRDMEAKSVGSLAPNGGARSPNVVRQPSNELQQRKSDASTSWRSPRAAQKKSSLEFEAMSSAASFEGMDKTDSSKASTAGEDKAAAGNSTGTAEAKKKNNKNRNKKKNPHRSDSKPNGEMNGSATKGKPASPKPGKKSANSTSGKPDAAKTSTTVEIPAEPSK</sequence>
<evidence type="ECO:0000256" key="3">
    <source>
        <dbReference type="ARBA" id="ARBA00022845"/>
    </source>
</evidence>
<feature type="compositionally biased region" description="Polar residues" evidence="7">
    <location>
        <begin position="578"/>
        <end position="593"/>
    </location>
</feature>
<keyword evidence="4 6" id="KW-0694">RNA-binding</keyword>
<dbReference type="Gene3D" id="3.30.760.10">
    <property type="entry name" value="RNA Cap, Translation Initiation Factor Eif4e"/>
    <property type="match status" value="1"/>
</dbReference>
<dbReference type="Proteomes" id="UP000054560">
    <property type="component" value="Unassembled WGS sequence"/>
</dbReference>
<dbReference type="eggNOG" id="KOG1670">
    <property type="taxonomic scope" value="Eukaryota"/>
</dbReference>
<dbReference type="GO" id="GO:0003743">
    <property type="term" value="F:translation initiation factor activity"/>
    <property type="evidence" value="ECO:0007669"/>
    <property type="project" value="UniProtKB-KW"/>
</dbReference>
<dbReference type="STRING" id="667725.A0A0L0G4B7"/>
<dbReference type="AlphaFoldDB" id="A0A0L0G4B7"/>
<evidence type="ECO:0000256" key="6">
    <source>
        <dbReference type="RuleBase" id="RU004374"/>
    </source>
</evidence>
<evidence type="ECO:0000256" key="1">
    <source>
        <dbReference type="ARBA" id="ARBA00009860"/>
    </source>
</evidence>
<evidence type="ECO:0000256" key="5">
    <source>
        <dbReference type="ARBA" id="ARBA00022917"/>
    </source>
</evidence>
<gene>
    <name evidence="8" type="ORF">SARC_03859</name>
</gene>
<keyword evidence="2 6" id="KW-0396">Initiation factor</keyword>
<evidence type="ECO:0000256" key="4">
    <source>
        <dbReference type="ARBA" id="ARBA00022884"/>
    </source>
</evidence>
<dbReference type="InterPro" id="IPR001040">
    <property type="entry name" value="TIF_eIF_4E"/>
</dbReference>
<dbReference type="GO" id="GO:0016281">
    <property type="term" value="C:eukaryotic translation initiation factor 4F complex"/>
    <property type="evidence" value="ECO:0007669"/>
    <property type="project" value="TreeGrafter"/>
</dbReference>
<evidence type="ECO:0000256" key="2">
    <source>
        <dbReference type="ARBA" id="ARBA00022540"/>
    </source>
</evidence>
<dbReference type="GO" id="GO:0000340">
    <property type="term" value="F:RNA 7-methylguanosine cap binding"/>
    <property type="evidence" value="ECO:0007669"/>
    <property type="project" value="TreeGrafter"/>
</dbReference>
<feature type="compositionally biased region" description="Polar residues" evidence="7">
    <location>
        <begin position="351"/>
        <end position="396"/>
    </location>
</feature>
<keyword evidence="3" id="KW-0810">Translation regulation</keyword>
<keyword evidence="9" id="KW-1185">Reference proteome</keyword>
<reference evidence="8 9" key="1">
    <citation type="submission" date="2011-02" db="EMBL/GenBank/DDBJ databases">
        <title>The Genome Sequence of Sphaeroforma arctica JP610.</title>
        <authorList>
            <consortium name="The Broad Institute Genome Sequencing Platform"/>
            <person name="Russ C."/>
            <person name="Cuomo C."/>
            <person name="Young S.K."/>
            <person name="Zeng Q."/>
            <person name="Gargeya S."/>
            <person name="Alvarado L."/>
            <person name="Berlin A."/>
            <person name="Chapman S.B."/>
            <person name="Chen Z."/>
            <person name="Freedman E."/>
            <person name="Gellesch M."/>
            <person name="Goldberg J."/>
            <person name="Griggs A."/>
            <person name="Gujja S."/>
            <person name="Heilman E."/>
            <person name="Heiman D."/>
            <person name="Howarth C."/>
            <person name="Mehta T."/>
            <person name="Neiman D."/>
            <person name="Pearson M."/>
            <person name="Roberts A."/>
            <person name="Saif S."/>
            <person name="Shea T."/>
            <person name="Shenoy N."/>
            <person name="Sisk P."/>
            <person name="Stolte C."/>
            <person name="Sykes S."/>
            <person name="White J."/>
            <person name="Yandava C."/>
            <person name="Burger G."/>
            <person name="Gray M.W."/>
            <person name="Holland P.W.H."/>
            <person name="King N."/>
            <person name="Lang F.B.F."/>
            <person name="Roger A.J."/>
            <person name="Ruiz-Trillo I."/>
            <person name="Haas B."/>
            <person name="Nusbaum C."/>
            <person name="Birren B."/>
        </authorList>
    </citation>
    <scope>NUCLEOTIDE SEQUENCE [LARGE SCALE GENOMIC DNA]</scope>
    <source>
        <strain evidence="8 9">JP610</strain>
    </source>
</reference>
<dbReference type="PANTHER" id="PTHR11960:SF8">
    <property type="entry name" value="EUKARYOTIC TRANSLATION INITIATION FACTOR 4E1-RELATED"/>
    <property type="match status" value="1"/>
</dbReference>
<dbReference type="RefSeq" id="XP_014157802.1">
    <property type="nucleotide sequence ID" value="XM_014302327.1"/>
</dbReference>
<dbReference type="EMBL" id="KQ241802">
    <property type="protein sequence ID" value="KNC83900.1"/>
    <property type="molecule type" value="Genomic_DNA"/>
</dbReference>
<evidence type="ECO:0000313" key="8">
    <source>
        <dbReference type="EMBL" id="KNC83900.1"/>
    </source>
</evidence>
<dbReference type="PANTHER" id="PTHR11960">
    <property type="entry name" value="EUKARYOTIC TRANSLATION INITIATION FACTOR 4E RELATED"/>
    <property type="match status" value="1"/>
</dbReference>
<protein>
    <submittedName>
        <fullName evidence="8">Uncharacterized protein</fullName>
    </submittedName>
</protein>
<accession>A0A0L0G4B7</accession>
<dbReference type="GeneID" id="25904363"/>
<feature type="region of interest" description="Disordered" evidence="7">
    <location>
        <begin position="279"/>
        <end position="601"/>
    </location>
</feature>
<feature type="compositionally biased region" description="Basic residues" evidence="7">
    <location>
        <begin position="536"/>
        <end position="547"/>
    </location>
</feature>
<dbReference type="GO" id="GO:0006417">
    <property type="term" value="P:regulation of translation"/>
    <property type="evidence" value="ECO:0007669"/>
    <property type="project" value="UniProtKB-KW"/>
</dbReference>
<evidence type="ECO:0000256" key="7">
    <source>
        <dbReference type="SAM" id="MobiDB-lite"/>
    </source>
</evidence>
<organism evidence="8 9">
    <name type="scientific">Sphaeroforma arctica JP610</name>
    <dbReference type="NCBI Taxonomy" id="667725"/>
    <lineage>
        <taxon>Eukaryota</taxon>
        <taxon>Ichthyosporea</taxon>
        <taxon>Ichthyophonida</taxon>
        <taxon>Sphaeroforma</taxon>
    </lineage>
</organism>
<dbReference type="OrthoDB" id="590761at2759"/>
<name>A0A0L0G4B7_9EUKA</name>
<feature type="compositionally biased region" description="Basic and acidic residues" evidence="7">
    <location>
        <begin position="397"/>
        <end position="418"/>
    </location>
</feature>